<reference evidence="2" key="8">
    <citation type="journal article" date="2005" name="Science">
        <title>Antisense Transcription in the Mammalian Transcriptome.</title>
        <authorList>
            <consortium name="RIKEN Genome Exploration Research Group and Genome Science Group (Genome Network Project Core Group) and the FANTOM Consortium"/>
        </authorList>
    </citation>
    <scope>NUCLEOTIDE SEQUENCE</scope>
    <source>
        <strain evidence="2">C57BL/6J</strain>
        <tissue evidence="2">Epididymis</tissue>
    </source>
</reference>
<name>Q3TS03_MOUSE</name>
<evidence type="ECO:0000313" key="3">
    <source>
        <dbReference type="MGI" id="MGI:2443549"/>
    </source>
</evidence>
<dbReference type="AlphaFoldDB" id="Q3TS03"/>
<reference evidence="2" key="1">
    <citation type="journal article" date="1999" name="Methods Enzymol.">
        <title>High-efficiency full-length cDNA cloning.</title>
        <authorList>
            <person name="Carninci P."/>
            <person name="Hayashizaki Y."/>
        </authorList>
    </citation>
    <scope>NUCLEOTIDE SEQUENCE</scope>
    <source>
        <strain evidence="2">C57BL/6J</strain>
        <tissue evidence="2">Epididymis</tissue>
    </source>
</reference>
<dbReference type="MGI" id="MGI:2443549">
    <property type="gene designation" value="E230001N04Rik"/>
</dbReference>
<dbReference type="AGR" id="MGI:2443549"/>
<organism evidence="2">
    <name type="scientific">Mus musculus</name>
    <name type="common">Mouse</name>
    <dbReference type="NCBI Taxonomy" id="10090"/>
    <lineage>
        <taxon>Eukaryota</taxon>
        <taxon>Metazoa</taxon>
        <taxon>Chordata</taxon>
        <taxon>Craniata</taxon>
        <taxon>Vertebrata</taxon>
        <taxon>Euteleostomi</taxon>
        <taxon>Mammalia</taxon>
        <taxon>Eutheria</taxon>
        <taxon>Euarchontoglires</taxon>
        <taxon>Glires</taxon>
        <taxon>Rodentia</taxon>
        <taxon>Myomorpha</taxon>
        <taxon>Muroidea</taxon>
        <taxon>Muridae</taxon>
        <taxon>Murinae</taxon>
        <taxon>Mus</taxon>
        <taxon>Mus</taxon>
    </lineage>
</organism>
<reference evidence="2" key="4">
    <citation type="journal article" date="2001" name="Nature">
        <title>Functional annotation of a full-length mouse cDNA collection.</title>
        <authorList>
            <consortium name="The RIKEN Genome Exploration Research Group Phase II Team and the FANTOM Consortium"/>
        </authorList>
    </citation>
    <scope>NUCLEOTIDE SEQUENCE</scope>
    <source>
        <strain evidence="2">C57BL/6J</strain>
        <tissue evidence="2">Epididymis</tissue>
    </source>
</reference>
<reference evidence="2" key="5">
    <citation type="journal article" date="2002" name="Nature">
        <title>Analysis of the mouse transcriptome based on functional annotation of 60,770 full-length cDNAs.</title>
        <authorList>
            <consortium name="The FANTOM Consortium and the RIKEN Genome Exploration Research Group Phase I and II Team"/>
        </authorList>
    </citation>
    <scope>NUCLEOTIDE SEQUENCE</scope>
    <source>
        <strain evidence="2">C57BL/6J</strain>
        <tissue evidence="2">Epididymis</tissue>
    </source>
</reference>
<dbReference type="EMBL" id="AK162363">
    <property type="protein sequence ID" value="BAE36873.1"/>
    <property type="molecule type" value="mRNA"/>
</dbReference>
<reference evidence="2" key="6">
    <citation type="submission" date="2004-04" db="EMBL/GenBank/DDBJ databases">
        <authorList>
            <person name="Arakawa T."/>
            <person name="Carninci P."/>
            <person name="Fukuda S."/>
            <person name="Hashizume W."/>
            <person name="Hayashida K."/>
            <person name="Hori F."/>
            <person name="Iida J."/>
            <person name="Imamura K."/>
            <person name="Imotani K."/>
            <person name="Itoh M."/>
            <person name="Kanagawa S."/>
            <person name="Kawai J."/>
            <person name="Kojima M."/>
            <person name="Konno H."/>
            <person name="Murata M."/>
            <person name="Nakamura M."/>
            <person name="Ninomiya N."/>
            <person name="Nishiyori H."/>
            <person name="Nomura K."/>
            <person name="Ohno M."/>
            <person name="Sakazume N."/>
            <person name="Sano H."/>
            <person name="Sasaki D."/>
            <person name="Shibata K."/>
            <person name="Shiraki T."/>
            <person name="Tagami M."/>
            <person name="Tagami Y."/>
            <person name="Waki K."/>
            <person name="Watahiki A."/>
            <person name="Muramatsu M."/>
            <person name="Hayashizaki Y."/>
        </authorList>
    </citation>
    <scope>NUCLEOTIDE SEQUENCE</scope>
    <source>
        <strain evidence="2">C57BL/6J</strain>
        <tissue evidence="2">Epididymis</tissue>
    </source>
</reference>
<evidence type="ECO:0000256" key="1">
    <source>
        <dbReference type="SAM" id="MobiDB-lite"/>
    </source>
</evidence>
<reference evidence="2" key="2">
    <citation type="journal article" date="2000" name="Genome Res.">
        <title>Normalization and subtraction of cap-trapper-selected cDNAs to prepare full-length cDNA libraries for rapid discovery of new genes.</title>
        <authorList>
            <person name="Carninci P."/>
            <person name="Shibata Y."/>
            <person name="Hayatsu N."/>
            <person name="Sugahara Y."/>
            <person name="Shibata K."/>
            <person name="Itoh M."/>
            <person name="Konno H."/>
            <person name="Okazaki Y."/>
            <person name="Muramatsu M."/>
            <person name="Hayashizaki Y."/>
        </authorList>
    </citation>
    <scope>NUCLEOTIDE SEQUENCE</scope>
    <source>
        <strain evidence="2">C57BL/6J</strain>
        <tissue evidence="2">Epididymis</tissue>
    </source>
</reference>
<evidence type="ECO:0000313" key="2">
    <source>
        <dbReference type="EMBL" id="BAE36873.1"/>
    </source>
</evidence>
<feature type="region of interest" description="Disordered" evidence="1">
    <location>
        <begin position="121"/>
        <end position="143"/>
    </location>
</feature>
<protein>
    <submittedName>
        <fullName evidence="2">Uncharacterized protein</fullName>
    </submittedName>
</protein>
<gene>
    <name evidence="3" type="primary">E230001N04Rik</name>
</gene>
<sequence>MLGEARYGGFEPSTQEADARRSLVEAELLDYYIDWGKKKLKKNMGVEGASYLGNALYLIQSEKSLTSRYNGAINVSFSKYRLSTKLLCNDDLELLTTHTSTSGECGQGMGGEVTEVQHSRVYSRPSTPPGALRTLKHPWPTLG</sequence>
<reference evidence="2" key="7">
    <citation type="journal article" date="2005" name="Science">
        <title>The Transcriptional Landscape of the Mammalian Genome.</title>
        <authorList>
            <consortium name="The FANTOM Consortium"/>
            <consortium name="Riken Genome Exploration Research Group and Genome Science Group (Genome Network Project Core Group)"/>
        </authorList>
    </citation>
    <scope>NUCLEOTIDE SEQUENCE</scope>
    <source>
        <strain evidence="2">C57BL/6J</strain>
        <tissue evidence="2">Epididymis</tissue>
    </source>
</reference>
<accession>Q3TS03</accession>
<proteinExistence type="evidence at transcript level"/>
<reference evidence="2" key="3">
    <citation type="journal article" date="2000" name="Genome Res.">
        <title>RIKEN integrated sequence analysis (RISA) system--384-format sequencing pipeline with 384 multicapillary sequencer.</title>
        <authorList>
            <person name="Shibata K."/>
            <person name="Itoh M."/>
            <person name="Aizawa K."/>
            <person name="Nagaoka S."/>
            <person name="Sasaki N."/>
            <person name="Carninci P."/>
            <person name="Konno H."/>
            <person name="Akiyama J."/>
            <person name="Nishi K."/>
            <person name="Kitsunai T."/>
            <person name="Tashiro H."/>
            <person name="Itoh M."/>
            <person name="Sumi N."/>
            <person name="Ishii Y."/>
            <person name="Nakamura S."/>
            <person name="Hazama M."/>
            <person name="Nishine T."/>
            <person name="Harada A."/>
            <person name="Yamamoto R."/>
            <person name="Matsumoto H."/>
            <person name="Sakaguchi S."/>
            <person name="Ikegami T."/>
            <person name="Kashiwagi K."/>
            <person name="Fujiwake S."/>
            <person name="Inoue K."/>
            <person name="Togawa Y."/>
            <person name="Izawa M."/>
            <person name="Ohara E."/>
            <person name="Watahiki M."/>
            <person name="Yoneda Y."/>
            <person name="Ishikawa T."/>
            <person name="Ozawa K."/>
            <person name="Tanaka T."/>
            <person name="Matsuura S."/>
            <person name="Kawai J."/>
            <person name="Okazaki Y."/>
            <person name="Muramatsu M."/>
            <person name="Inoue Y."/>
            <person name="Kira A."/>
            <person name="Hayashizaki Y."/>
        </authorList>
    </citation>
    <scope>NUCLEOTIDE SEQUENCE</scope>
    <source>
        <strain evidence="2">C57BL/6J</strain>
        <tissue evidence="2">Epididymis</tissue>
    </source>
</reference>